<reference evidence="2" key="1">
    <citation type="journal article" date="2021" name="J Fungi (Basel)">
        <title>Virulence traits and population genomics of the black yeast Aureobasidium melanogenum.</title>
        <authorList>
            <person name="Cernosa A."/>
            <person name="Sun X."/>
            <person name="Gostincar C."/>
            <person name="Fang C."/>
            <person name="Gunde-Cimerman N."/>
            <person name="Song Z."/>
        </authorList>
    </citation>
    <scope>NUCLEOTIDE SEQUENCE</scope>
    <source>
        <strain evidence="2">EXF-9911</strain>
    </source>
</reference>
<evidence type="ECO:0000313" key="3">
    <source>
        <dbReference type="Proteomes" id="UP000779574"/>
    </source>
</evidence>
<reference evidence="2" key="2">
    <citation type="submission" date="2021-08" db="EMBL/GenBank/DDBJ databases">
        <authorList>
            <person name="Gostincar C."/>
            <person name="Sun X."/>
            <person name="Song Z."/>
            <person name="Gunde-Cimerman N."/>
        </authorList>
    </citation>
    <scope>NUCLEOTIDE SEQUENCE</scope>
    <source>
        <strain evidence="2">EXF-9911</strain>
    </source>
</reference>
<accession>A0A9P8J3Y8</accession>
<feature type="non-terminal residue" evidence="2">
    <location>
        <position position="218"/>
    </location>
</feature>
<feature type="signal peptide" evidence="1">
    <location>
        <begin position="1"/>
        <end position="24"/>
    </location>
</feature>
<dbReference type="AlphaFoldDB" id="A0A9P8J3Y8"/>
<keyword evidence="1" id="KW-0732">Signal</keyword>
<evidence type="ECO:0000313" key="2">
    <source>
        <dbReference type="EMBL" id="KAG9684542.1"/>
    </source>
</evidence>
<evidence type="ECO:0000256" key="1">
    <source>
        <dbReference type="SAM" id="SignalP"/>
    </source>
</evidence>
<feature type="chain" id="PRO_5040141449" evidence="1">
    <location>
        <begin position="25"/>
        <end position="218"/>
    </location>
</feature>
<comment type="caution">
    <text evidence="2">The sequence shown here is derived from an EMBL/GenBank/DDBJ whole genome shotgun (WGS) entry which is preliminary data.</text>
</comment>
<proteinExistence type="predicted"/>
<dbReference type="Proteomes" id="UP000779574">
    <property type="component" value="Unassembled WGS sequence"/>
</dbReference>
<protein>
    <submittedName>
        <fullName evidence="2">Uncharacterized protein</fullName>
    </submittedName>
</protein>
<dbReference type="EMBL" id="JAHFXF010000631">
    <property type="protein sequence ID" value="KAG9684542.1"/>
    <property type="molecule type" value="Genomic_DNA"/>
</dbReference>
<dbReference type="OrthoDB" id="3871161at2759"/>
<gene>
    <name evidence="2" type="ORF">KCU76_g12344</name>
</gene>
<organism evidence="2 3">
    <name type="scientific">Aureobasidium melanogenum</name>
    <name type="common">Aureobasidium pullulans var. melanogenum</name>
    <dbReference type="NCBI Taxonomy" id="46634"/>
    <lineage>
        <taxon>Eukaryota</taxon>
        <taxon>Fungi</taxon>
        <taxon>Dikarya</taxon>
        <taxon>Ascomycota</taxon>
        <taxon>Pezizomycotina</taxon>
        <taxon>Dothideomycetes</taxon>
        <taxon>Dothideomycetidae</taxon>
        <taxon>Dothideales</taxon>
        <taxon>Saccotheciaceae</taxon>
        <taxon>Aureobasidium</taxon>
    </lineage>
</organism>
<name>A0A9P8J3Y8_AURME</name>
<sequence>MQLHCKLNYIGVALLALASTIAFAATHTSTATSENNNEYLATLYNDCQDDNPKCGIKEGSYMVALHGLYRISSHLAFLERTLQRDPTVNWQANWDDDPKSASYTVKNVTKDELEAIRKDPGVYEVEQSYWFEVDDGWDLECRIPGMSEERKRLCYEEIDVPQCEKSWLTEEEKKECLRRNMLPFCEIEDWDLTEEERRYCFENRELLDGQGYGRFDEL</sequence>